<dbReference type="GeneID" id="85226999"/>
<gene>
    <name evidence="2" type="ORF">MJAP1_003348</name>
</gene>
<evidence type="ECO:0000313" key="3">
    <source>
        <dbReference type="Proteomes" id="UP001217754"/>
    </source>
</evidence>
<evidence type="ECO:0000313" key="2">
    <source>
        <dbReference type="EMBL" id="WFD40362.1"/>
    </source>
</evidence>
<dbReference type="EMBL" id="CP119963">
    <property type="protein sequence ID" value="WFD40362.1"/>
    <property type="molecule type" value="Genomic_DNA"/>
</dbReference>
<dbReference type="InterPro" id="IPR050618">
    <property type="entry name" value="Ubq-SigPath_Reg"/>
</dbReference>
<dbReference type="Pfam" id="PF10607">
    <property type="entry name" value="CTLH"/>
    <property type="match status" value="1"/>
</dbReference>
<dbReference type="InterPro" id="IPR024964">
    <property type="entry name" value="CTLH/CRA"/>
</dbReference>
<dbReference type="PROSITE" id="PS50897">
    <property type="entry name" value="CTLH"/>
    <property type="match status" value="1"/>
</dbReference>
<reference evidence="2" key="1">
    <citation type="submission" date="2023-03" db="EMBL/GenBank/DDBJ databases">
        <title>Mating type loci evolution in Malassezia.</title>
        <authorList>
            <person name="Coelho M.A."/>
        </authorList>
    </citation>
    <scope>NUCLEOTIDE SEQUENCE</scope>
    <source>
        <strain evidence="2">CBS 9431</strain>
    </source>
</reference>
<dbReference type="AlphaFoldDB" id="A0AAF0JAZ4"/>
<dbReference type="InterPro" id="IPR013144">
    <property type="entry name" value="CRA_dom"/>
</dbReference>
<feature type="domain" description="CTLH" evidence="1">
    <location>
        <begin position="63"/>
        <end position="112"/>
    </location>
</feature>
<dbReference type="InterPro" id="IPR006594">
    <property type="entry name" value="LisH"/>
</dbReference>
<dbReference type="SMART" id="SM00667">
    <property type="entry name" value="LisH"/>
    <property type="match status" value="1"/>
</dbReference>
<name>A0AAF0JAZ4_9BASI</name>
<accession>A0AAF0JAZ4</accession>
<dbReference type="InterPro" id="IPR006595">
    <property type="entry name" value="CTLH_C"/>
</dbReference>
<dbReference type="Pfam" id="PF08513">
    <property type="entry name" value="LisH"/>
    <property type="match status" value="1"/>
</dbReference>
<protein>
    <recommendedName>
        <fullName evidence="1">CTLH domain-containing protein</fullName>
    </recommendedName>
</protein>
<dbReference type="PROSITE" id="PS50896">
    <property type="entry name" value="LISH"/>
    <property type="match status" value="1"/>
</dbReference>
<keyword evidence="3" id="KW-1185">Reference proteome</keyword>
<sequence>MGAQDEWDARLAQVRISKEDLDRLVMDYFVVEGHKDAAEAFSAESGIVPDMDLPSMEVRIATRDALLQGDVVAAMEITNELNPEILDTSPLLFFHMQQLRMIELLRSEELDEALLFASEHLAPLGEEHPHLLSELEQTMSLFVFDMRSPTPAMPAYAAELYDTEYRKRVAEELNAAILASQSYSPTARLARLAHLFSYGQQLLGPDGPGKTDFPRLDLAGLLSRSLPNSREEAMTTEE</sequence>
<dbReference type="SMART" id="SM00757">
    <property type="entry name" value="CRA"/>
    <property type="match status" value="1"/>
</dbReference>
<dbReference type="PANTHER" id="PTHR12864">
    <property type="entry name" value="RAN BINDING PROTEIN 9-RELATED"/>
    <property type="match status" value="1"/>
</dbReference>
<dbReference type="Proteomes" id="UP001217754">
    <property type="component" value="Chromosome 6"/>
</dbReference>
<dbReference type="SMART" id="SM00668">
    <property type="entry name" value="CTLH"/>
    <property type="match status" value="1"/>
</dbReference>
<evidence type="ECO:0000259" key="1">
    <source>
        <dbReference type="PROSITE" id="PS50897"/>
    </source>
</evidence>
<organism evidence="2 3">
    <name type="scientific">Malassezia japonica</name>
    <dbReference type="NCBI Taxonomy" id="223818"/>
    <lineage>
        <taxon>Eukaryota</taxon>
        <taxon>Fungi</taxon>
        <taxon>Dikarya</taxon>
        <taxon>Basidiomycota</taxon>
        <taxon>Ustilaginomycotina</taxon>
        <taxon>Malasseziomycetes</taxon>
        <taxon>Malasseziales</taxon>
        <taxon>Malasseziaceae</taxon>
        <taxon>Malassezia</taxon>
    </lineage>
</organism>
<proteinExistence type="predicted"/>
<dbReference type="RefSeq" id="XP_060123259.1">
    <property type="nucleotide sequence ID" value="XM_060267276.1"/>
</dbReference>